<evidence type="ECO:0000256" key="4">
    <source>
        <dbReference type="ARBA" id="ARBA00023125"/>
    </source>
</evidence>
<comment type="caution">
    <text evidence="8">The sequence shown here is derived from an EMBL/GenBank/DDBJ whole genome shotgun (WGS) entry which is preliminary data.</text>
</comment>
<proteinExistence type="inferred from homology"/>
<evidence type="ECO:0000256" key="3">
    <source>
        <dbReference type="ARBA" id="ARBA00023082"/>
    </source>
</evidence>
<dbReference type="EMBL" id="JAJNOC010000003">
    <property type="protein sequence ID" value="MCD2517189.1"/>
    <property type="molecule type" value="Genomic_DNA"/>
</dbReference>
<dbReference type="InterPro" id="IPR013324">
    <property type="entry name" value="RNA_pol_sigma_r3/r4-like"/>
</dbReference>
<feature type="domain" description="RNA polymerase sigma factor 70 region 4 type 2" evidence="7">
    <location>
        <begin position="134"/>
        <end position="186"/>
    </location>
</feature>
<name>A0ABS8Q621_9BURK</name>
<sequence>MTTMTTTEPLDTELLQRMHAGRADAFTALYRRHQGPLFRYALMRCGSSDTAADVVQEAFMGLLTGRLHFDPLRGQLQHFLFGVARKLILKVEEGRGRHVALPDPGEDDGEGVERDLPCEGAEPLARLLGNETAEEVRRALAQLAPHYRDVVILFELHELSYLEIAAICQVDIGTVRSRLSRGRAALARRLQAHAPAARPPCLTH</sequence>
<keyword evidence="2" id="KW-0805">Transcription regulation</keyword>
<dbReference type="InterPro" id="IPR007627">
    <property type="entry name" value="RNA_pol_sigma70_r2"/>
</dbReference>
<dbReference type="Proteomes" id="UP001179361">
    <property type="component" value="Unassembled WGS sequence"/>
</dbReference>
<evidence type="ECO:0000256" key="1">
    <source>
        <dbReference type="ARBA" id="ARBA00010641"/>
    </source>
</evidence>
<evidence type="ECO:0000256" key="5">
    <source>
        <dbReference type="ARBA" id="ARBA00023163"/>
    </source>
</evidence>
<keyword evidence="4" id="KW-0238">DNA-binding</keyword>
<dbReference type="InterPro" id="IPR013325">
    <property type="entry name" value="RNA_pol_sigma_r2"/>
</dbReference>
<evidence type="ECO:0000259" key="6">
    <source>
        <dbReference type="Pfam" id="PF04542"/>
    </source>
</evidence>
<gene>
    <name evidence="8" type="ORF">LQ564_12815</name>
</gene>
<dbReference type="RefSeq" id="WP_231058480.1">
    <property type="nucleotide sequence ID" value="NZ_JAJNOC010000003.1"/>
</dbReference>
<dbReference type="SUPFAM" id="SSF88659">
    <property type="entry name" value="Sigma3 and sigma4 domains of RNA polymerase sigma factors"/>
    <property type="match status" value="1"/>
</dbReference>
<protein>
    <submittedName>
        <fullName evidence="8">RNA polymerase sigma factor</fullName>
    </submittedName>
</protein>
<dbReference type="PANTHER" id="PTHR43133">
    <property type="entry name" value="RNA POLYMERASE ECF-TYPE SIGMA FACTO"/>
    <property type="match status" value="1"/>
</dbReference>
<evidence type="ECO:0000313" key="9">
    <source>
        <dbReference type="Proteomes" id="UP001179361"/>
    </source>
</evidence>
<evidence type="ECO:0000259" key="7">
    <source>
        <dbReference type="Pfam" id="PF08281"/>
    </source>
</evidence>
<dbReference type="Pfam" id="PF08281">
    <property type="entry name" value="Sigma70_r4_2"/>
    <property type="match status" value="1"/>
</dbReference>
<dbReference type="Gene3D" id="1.10.10.10">
    <property type="entry name" value="Winged helix-like DNA-binding domain superfamily/Winged helix DNA-binding domain"/>
    <property type="match status" value="1"/>
</dbReference>
<keyword evidence="5" id="KW-0804">Transcription</keyword>
<comment type="similarity">
    <text evidence="1">Belongs to the sigma-70 factor family. ECF subfamily.</text>
</comment>
<dbReference type="NCBIfam" id="TIGR02937">
    <property type="entry name" value="sigma70-ECF"/>
    <property type="match status" value="1"/>
</dbReference>
<dbReference type="Pfam" id="PF04542">
    <property type="entry name" value="Sigma70_r2"/>
    <property type="match status" value="1"/>
</dbReference>
<dbReference type="Gene3D" id="1.10.1740.10">
    <property type="match status" value="1"/>
</dbReference>
<dbReference type="InterPro" id="IPR014284">
    <property type="entry name" value="RNA_pol_sigma-70_dom"/>
</dbReference>
<dbReference type="PANTHER" id="PTHR43133:SF8">
    <property type="entry name" value="RNA POLYMERASE SIGMA FACTOR HI_1459-RELATED"/>
    <property type="match status" value="1"/>
</dbReference>
<reference evidence="8" key="1">
    <citation type="submission" date="2021-11" db="EMBL/GenBank/DDBJ databases">
        <title>The complete genome of Massilia sp sp. G4R7.</title>
        <authorList>
            <person name="Liu L."/>
            <person name="Yue J."/>
            <person name="Yuan J."/>
            <person name="Yang F."/>
            <person name="Li L."/>
        </authorList>
    </citation>
    <scope>NUCLEOTIDE SEQUENCE</scope>
    <source>
        <strain evidence="8">G4R7</strain>
    </source>
</reference>
<keyword evidence="3" id="KW-0731">Sigma factor</keyword>
<dbReference type="InterPro" id="IPR013249">
    <property type="entry name" value="RNA_pol_sigma70_r4_t2"/>
</dbReference>
<dbReference type="InterPro" id="IPR036388">
    <property type="entry name" value="WH-like_DNA-bd_sf"/>
</dbReference>
<feature type="domain" description="RNA polymerase sigma-70 region 2" evidence="6">
    <location>
        <begin position="29"/>
        <end position="89"/>
    </location>
</feature>
<accession>A0ABS8Q621</accession>
<evidence type="ECO:0000256" key="2">
    <source>
        <dbReference type="ARBA" id="ARBA00023015"/>
    </source>
</evidence>
<organism evidence="8 9">
    <name type="scientific">Massilia phyllostachyos</name>
    <dbReference type="NCBI Taxonomy" id="2898585"/>
    <lineage>
        <taxon>Bacteria</taxon>
        <taxon>Pseudomonadati</taxon>
        <taxon>Pseudomonadota</taxon>
        <taxon>Betaproteobacteria</taxon>
        <taxon>Burkholderiales</taxon>
        <taxon>Oxalobacteraceae</taxon>
        <taxon>Telluria group</taxon>
        <taxon>Massilia</taxon>
    </lineage>
</organism>
<evidence type="ECO:0000313" key="8">
    <source>
        <dbReference type="EMBL" id="MCD2517189.1"/>
    </source>
</evidence>
<keyword evidence="9" id="KW-1185">Reference proteome</keyword>
<dbReference type="InterPro" id="IPR039425">
    <property type="entry name" value="RNA_pol_sigma-70-like"/>
</dbReference>
<dbReference type="SUPFAM" id="SSF88946">
    <property type="entry name" value="Sigma2 domain of RNA polymerase sigma factors"/>
    <property type="match status" value="1"/>
</dbReference>
<dbReference type="CDD" id="cd06171">
    <property type="entry name" value="Sigma70_r4"/>
    <property type="match status" value="1"/>
</dbReference>